<comment type="similarity">
    <text evidence="1">Belongs to the class-I fumarase family.</text>
</comment>
<dbReference type="GO" id="GO:0004333">
    <property type="term" value="F:fumarate hydratase activity"/>
    <property type="evidence" value="ECO:0007669"/>
    <property type="project" value="UniProtKB-EC"/>
</dbReference>
<dbReference type="EMBL" id="JAUSVL010000001">
    <property type="protein sequence ID" value="MDQ0288717.1"/>
    <property type="molecule type" value="Genomic_DNA"/>
</dbReference>
<name>A0AAE4ANU2_9BACT</name>
<keyword evidence="3" id="KW-0479">Metal-binding</keyword>
<dbReference type="GO" id="GO:0051539">
    <property type="term" value="F:4 iron, 4 sulfur cluster binding"/>
    <property type="evidence" value="ECO:0007669"/>
    <property type="project" value="UniProtKB-KW"/>
</dbReference>
<comment type="caution">
    <text evidence="8">The sequence shown here is derived from an EMBL/GenBank/DDBJ whole genome shotgun (WGS) entry which is preliminary data.</text>
</comment>
<dbReference type="NCBIfam" id="TIGR00722">
    <property type="entry name" value="ttdA_fumA_fumB"/>
    <property type="match status" value="1"/>
</dbReference>
<dbReference type="Pfam" id="PF05681">
    <property type="entry name" value="Fumerase"/>
    <property type="match status" value="1"/>
</dbReference>
<organism evidence="8 9">
    <name type="scientific">Oligosphaera ethanolica</name>
    <dbReference type="NCBI Taxonomy" id="760260"/>
    <lineage>
        <taxon>Bacteria</taxon>
        <taxon>Pseudomonadati</taxon>
        <taxon>Lentisphaerota</taxon>
        <taxon>Oligosphaeria</taxon>
        <taxon>Oligosphaerales</taxon>
        <taxon>Oligosphaeraceae</taxon>
        <taxon>Oligosphaera</taxon>
    </lineage>
</organism>
<reference evidence="8" key="1">
    <citation type="submission" date="2023-07" db="EMBL/GenBank/DDBJ databases">
        <title>Genomic Encyclopedia of Type Strains, Phase IV (KMG-IV): sequencing the most valuable type-strain genomes for metagenomic binning, comparative biology and taxonomic classification.</title>
        <authorList>
            <person name="Goeker M."/>
        </authorList>
    </citation>
    <scope>NUCLEOTIDE SEQUENCE</scope>
    <source>
        <strain evidence="8">DSM 24202</strain>
    </source>
</reference>
<evidence type="ECO:0000256" key="1">
    <source>
        <dbReference type="ARBA" id="ARBA00008876"/>
    </source>
</evidence>
<dbReference type="RefSeq" id="WP_307260052.1">
    <property type="nucleotide sequence ID" value="NZ_JAUSVL010000001.1"/>
</dbReference>
<dbReference type="PANTHER" id="PTHR43351:SF2">
    <property type="entry name" value="L(+)-TARTRATE DEHYDRATASE SUBUNIT BETA-RELATED"/>
    <property type="match status" value="1"/>
</dbReference>
<sequence length="288" mass="31148">MEHTLLAAKLLALVTRASVDLPADVEEALSRAQAQTVPGGSEAQCLTTMLSNVALARQKMLPLCQDTGALFFLVEAPAWLQRGDFEQAAARAIAEATTRGVLRQNCVNALTGRNTGNNLGYGSPVIHWHDSASTELRVTLMLKGGGSENMGAQYSLPDHGIQAGRDLDGVRRCILDAVWRAQGQGCAPGILGVAFGGDRVTSYEESKFQLLRKIGERSPEPELAALEERVLREANSLGIGPMGFGGQTSLLDVFIGWRCRLPASFFVSISYMCWCCRRQTMIIKHGEV</sequence>
<evidence type="ECO:0000256" key="6">
    <source>
        <dbReference type="ARBA" id="ARBA00023239"/>
    </source>
</evidence>
<gene>
    <name evidence="8" type="ORF">J3R75_000824</name>
</gene>
<proteinExistence type="inferred from homology"/>
<dbReference type="EC" id="4.2.1.2" evidence="8"/>
<dbReference type="InterPro" id="IPR004646">
    <property type="entry name" value="Fe-S_hydro-lyase_TtdA-typ_cat"/>
</dbReference>
<keyword evidence="9" id="KW-1185">Reference proteome</keyword>
<evidence type="ECO:0000256" key="3">
    <source>
        <dbReference type="ARBA" id="ARBA00022723"/>
    </source>
</evidence>
<evidence type="ECO:0000259" key="7">
    <source>
        <dbReference type="Pfam" id="PF05681"/>
    </source>
</evidence>
<dbReference type="Proteomes" id="UP001238163">
    <property type="component" value="Unassembled WGS sequence"/>
</dbReference>
<accession>A0AAE4ANU2</accession>
<evidence type="ECO:0000256" key="5">
    <source>
        <dbReference type="ARBA" id="ARBA00023014"/>
    </source>
</evidence>
<dbReference type="AlphaFoldDB" id="A0AAE4ANU2"/>
<evidence type="ECO:0000313" key="8">
    <source>
        <dbReference type="EMBL" id="MDQ0288717.1"/>
    </source>
</evidence>
<feature type="domain" description="Fe-S hydro-lyase tartrate dehydratase alpha-type catalytic" evidence="7">
    <location>
        <begin position="12"/>
        <end position="281"/>
    </location>
</feature>
<evidence type="ECO:0000256" key="4">
    <source>
        <dbReference type="ARBA" id="ARBA00023004"/>
    </source>
</evidence>
<dbReference type="PANTHER" id="PTHR43351">
    <property type="entry name" value="L(+)-TARTRATE DEHYDRATASE SUBUNIT BETA"/>
    <property type="match status" value="1"/>
</dbReference>
<keyword evidence="4" id="KW-0408">Iron</keyword>
<dbReference type="GO" id="GO:0046872">
    <property type="term" value="F:metal ion binding"/>
    <property type="evidence" value="ECO:0007669"/>
    <property type="project" value="UniProtKB-KW"/>
</dbReference>
<evidence type="ECO:0000256" key="2">
    <source>
        <dbReference type="ARBA" id="ARBA00022485"/>
    </source>
</evidence>
<protein>
    <submittedName>
        <fullName evidence="8">Fumarate hydratase class I</fullName>
        <ecNumber evidence="8">4.2.1.2</ecNumber>
    </submittedName>
</protein>
<keyword evidence="6 8" id="KW-0456">Lyase</keyword>
<keyword evidence="5" id="KW-0411">Iron-sulfur</keyword>
<evidence type="ECO:0000313" key="9">
    <source>
        <dbReference type="Proteomes" id="UP001238163"/>
    </source>
</evidence>
<keyword evidence="2" id="KW-0004">4Fe-4S</keyword>